<name>A0A9X9X8Q5_9PROT</name>
<dbReference type="InterPro" id="IPR018729">
    <property type="entry name" value="DUF2269_transmembrane"/>
</dbReference>
<feature type="transmembrane region" description="Helical" evidence="1">
    <location>
        <begin position="81"/>
        <end position="101"/>
    </location>
</feature>
<evidence type="ECO:0000313" key="3">
    <source>
        <dbReference type="Proteomes" id="UP001138709"/>
    </source>
</evidence>
<comment type="caution">
    <text evidence="2">The sequence shown here is derived from an EMBL/GenBank/DDBJ whole genome shotgun (WGS) entry which is preliminary data.</text>
</comment>
<dbReference type="Proteomes" id="UP001138709">
    <property type="component" value="Unassembled WGS sequence"/>
</dbReference>
<dbReference type="Pfam" id="PF10027">
    <property type="entry name" value="DUF2269"/>
    <property type="match status" value="1"/>
</dbReference>
<keyword evidence="1" id="KW-0812">Transmembrane</keyword>
<dbReference type="AlphaFoldDB" id="A0A9X9X8Q5"/>
<keyword evidence="1" id="KW-0472">Membrane</keyword>
<proteinExistence type="predicted"/>
<keyword evidence="1" id="KW-1133">Transmembrane helix</keyword>
<protein>
    <submittedName>
        <fullName evidence="2">DUF2269 domain-containing protein</fullName>
    </submittedName>
</protein>
<reference evidence="2" key="1">
    <citation type="submission" date="2020-01" db="EMBL/GenBank/DDBJ databases">
        <authorList>
            <person name="Rat A."/>
        </authorList>
    </citation>
    <scope>NUCLEOTIDE SEQUENCE</scope>
    <source>
        <strain evidence="2">LMG 31228</strain>
    </source>
</reference>
<sequence>MLPDLLRWLHVLGAAVLFGTGAGIAFFMVMAHRTRDAALIAHVAGTVVVADTVFTATAVVLQPVTGVLLVQEVGWSLTEGWILLSLALYVLTGLFWLPVVAIQLRLRNLARAAAAAGVALPPAYHRLYRIWFACGFPAFLAVLAIFWLMLTRPLLG</sequence>
<reference evidence="2" key="2">
    <citation type="journal article" date="2021" name="Syst. Appl. Microbiol.">
        <title>Roseomonas hellenica sp. nov., isolated from roots of wild-growing Alkanna tinctoria.</title>
        <authorList>
            <person name="Rat A."/>
            <person name="Naranjo H.D."/>
            <person name="Lebbe L."/>
            <person name="Cnockaert M."/>
            <person name="Krigas N."/>
            <person name="Grigoriadou K."/>
            <person name="Maloupa E."/>
            <person name="Willems A."/>
        </authorList>
    </citation>
    <scope>NUCLEOTIDE SEQUENCE</scope>
    <source>
        <strain evidence="2">LMG 31228</strain>
    </source>
</reference>
<keyword evidence="3" id="KW-1185">Reference proteome</keyword>
<evidence type="ECO:0000256" key="1">
    <source>
        <dbReference type="SAM" id="Phobius"/>
    </source>
</evidence>
<feature type="transmembrane region" description="Helical" evidence="1">
    <location>
        <begin position="130"/>
        <end position="150"/>
    </location>
</feature>
<evidence type="ECO:0000313" key="2">
    <source>
        <dbReference type="EMBL" id="MBR0680091.1"/>
    </source>
</evidence>
<feature type="transmembrane region" description="Helical" evidence="1">
    <location>
        <begin position="39"/>
        <end position="61"/>
    </location>
</feature>
<accession>A0A9X9X8Q5</accession>
<dbReference type="EMBL" id="JAAEDL010000004">
    <property type="protein sequence ID" value="MBR0680091.1"/>
    <property type="molecule type" value="Genomic_DNA"/>
</dbReference>
<feature type="transmembrane region" description="Helical" evidence="1">
    <location>
        <begin position="6"/>
        <end position="27"/>
    </location>
</feature>
<organism evidence="2 3">
    <name type="scientific">Neoroseomonas eburnea</name>
    <dbReference type="NCBI Taxonomy" id="1346889"/>
    <lineage>
        <taxon>Bacteria</taxon>
        <taxon>Pseudomonadati</taxon>
        <taxon>Pseudomonadota</taxon>
        <taxon>Alphaproteobacteria</taxon>
        <taxon>Acetobacterales</taxon>
        <taxon>Acetobacteraceae</taxon>
        <taxon>Neoroseomonas</taxon>
    </lineage>
</organism>
<gene>
    <name evidence="2" type="ORF">GXW74_06305</name>
</gene>